<feature type="domain" description="Integrase catalytic" evidence="2">
    <location>
        <begin position="1"/>
        <end position="147"/>
    </location>
</feature>
<evidence type="ECO:0000313" key="3">
    <source>
        <dbReference type="EMBL" id="KAE8924102.1"/>
    </source>
</evidence>
<dbReference type="Proteomes" id="UP000440367">
    <property type="component" value="Unassembled WGS sequence"/>
</dbReference>
<evidence type="ECO:0000256" key="1">
    <source>
        <dbReference type="SAM" id="Coils"/>
    </source>
</evidence>
<dbReference type="GO" id="GO:0003676">
    <property type="term" value="F:nucleic acid binding"/>
    <property type="evidence" value="ECO:0007669"/>
    <property type="project" value="InterPro"/>
</dbReference>
<comment type="caution">
    <text evidence="6">The sequence shown here is derived from an EMBL/GenBank/DDBJ whole genome shotgun (WGS) entry which is preliminary data.</text>
</comment>
<dbReference type="Proteomes" id="UP000437068">
    <property type="component" value="Unassembled WGS sequence"/>
</dbReference>
<evidence type="ECO:0000313" key="10">
    <source>
        <dbReference type="Proteomes" id="UP000437068"/>
    </source>
</evidence>
<dbReference type="InterPro" id="IPR036397">
    <property type="entry name" value="RNaseH_sf"/>
</dbReference>
<evidence type="ECO:0000313" key="14">
    <source>
        <dbReference type="Proteomes" id="UP000488956"/>
    </source>
</evidence>
<dbReference type="GO" id="GO:0015074">
    <property type="term" value="P:DNA integration"/>
    <property type="evidence" value="ECO:0007669"/>
    <property type="project" value="InterPro"/>
</dbReference>
<evidence type="ECO:0000313" key="6">
    <source>
        <dbReference type="EMBL" id="KAE9082330.1"/>
    </source>
</evidence>
<reference evidence="9 10" key="1">
    <citation type="submission" date="2018-08" db="EMBL/GenBank/DDBJ databases">
        <title>Genomic investigation of the strawberry pathogen Phytophthora fragariae indicates pathogenicity is determined by transcriptional variation in three key races.</title>
        <authorList>
            <person name="Adams T.M."/>
            <person name="Armitage A.D."/>
            <person name="Sobczyk M.K."/>
            <person name="Bates H.J."/>
            <person name="Dunwell J.M."/>
            <person name="Nellist C.F."/>
            <person name="Harrison R.J."/>
        </authorList>
    </citation>
    <scope>NUCLEOTIDE SEQUENCE [LARGE SCALE GENOMIC DNA]</scope>
    <source>
        <strain evidence="8 10">A4</strain>
        <strain evidence="7 11">BC-1</strain>
        <strain evidence="6 12">NOV-5</strain>
        <strain evidence="5 13">NOV-71</strain>
        <strain evidence="3 9">NOV-9</strain>
        <strain evidence="4 14">ONT-3</strain>
    </source>
</reference>
<evidence type="ECO:0000313" key="7">
    <source>
        <dbReference type="EMBL" id="KAE9186297.1"/>
    </source>
</evidence>
<protein>
    <recommendedName>
        <fullName evidence="2">Integrase catalytic domain-containing protein</fullName>
    </recommendedName>
</protein>
<gene>
    <name evidence="8" type="ORF">PF001_g26913</name>
    <name evidence="7" type="ORF">PF002_g25930</name>
    <name evidence="6" type="ORF">PF006_g26928</name>
    <name evidence="5" type="ORF">PF007_g27333</name>
    <name evidence="3" type="ORF">PF009_g25662</name>
    <name evidence="4" type="ORF">PF010_g26929</name>
</gene>
<feature type="coiled-coil region" evidence="1">
    <location>
        <begin position="177"/>
        <end position="204"/>
    </location>
</feature>
<organism evidence="6 12">
    <name type="scientific">Phytophthora fragariae</name>
    <dbReference type="NCBI Taxonomy" id="53985"/>
    <lineage>
        <taxon>Eukaryota</taxon>
        <taxon>Sar</taxon>
        <taxon>Stramenopiles</taxon>
        <taxon>Oomycota</taxon>
        <taxon>Peronosporomycetes</taxon>
        <taxon>Peronosporales</taxon>
        <taxon>Peronosporaceae</taxon>
        <taxon>Phytophthora</taxon>
    </lineage>
</organism>
<dbReference type="Proteomes" id="UP000440732">
    <property type="component" value="Unassembled WGS sequence"/>
</dbReference>
<dbReference type="PROSITE" id="PS50994">
    <property type="entry name" value="INTEGRASE"/>
    <property type="match status" value="1"/>
</dbReference>
<evidence type="ECO:0000313" key="8">
    <source>
        <dbReference type="EMBL" id="KAE9274783.1"/>
    </source>
</evidence>
<keyword evidence="1" id="KW-0175">Coiled coil</keyword>
<dbReference type="Proteomes" id="UP000429523">
    <property type="component" value="Unassembled WGS sequence"/>
</dbReference>
<evidence type="ECO:0000259" key="2">
    <source>
        <dbReference type="PROSITE" id="PS50994"/>
    </source>
</evidence>
<dbReference type="Pfam" id="PF00665">
    <property type="entry name" value="rve"/>
    <property type="match status" value="1"/>
</dbReference>
<evidence type="ECO:0000313" key="9">
    <source>
        <dbReference type="Proteomes" id="UP000429523"/>
    </source>
</evidence>
<dbReference type="SUPFAM" id="SSF53098">
    <property type="entry name" value="Ribonuclease H-like"/>
    <property type="match status" value="1"/>
</dbReference>
<name>A0A6A3QSE0_9STRA</name>
<dbReference type="EMBL" id="QXFZ01003387">
    <property type="protein sequence ID" value="KAE9069404.1"/>
    <property type="molecule type" value="Genomic_DNA"/>
</dbReference>
<evidence type="ECO:0000313" key="11">
    <source>
        <dbReference type="Proteomes" id="UP000440367"/>
    </source>
</evidence>
<dbReference type="Proteomes" id="UP000488956">
    <property type="component" value="Unassembled WGS sequence"/>
</dbReference>
<dbReference type="Proteomes" id="UP000441208">
    <property type="component" value="Unassembled WGS sequence"/>
</dbReference>
<evidence type="ECO:0000313" key="13">
    <source>
        <dbReference type="Proteomes" id="UP000441208"/>
    </source>
</evidence>
<proteinExistence type="predicted"/>
<dbReference type="InterPro" id="IPR050951">
    <property type="entry name" value="Retrovirus_Pol_polyprotein"/>
</dbReference>
<dbReference type="EMBL" id="QXGD01002619">
    <property type="protein sequence ID" value="KAE9186297.1"/>
    <property type="molecule type" value="Genomic_DNA"/>
</dbReference>
<dbReference type="PANTHER" id="PTHR37984">
    <property type="entry name" value="PROTEIN CBG26694"/>
    <property type="match status" value="1"/>
</dbReference>
<dbReference type="EMBL" id="QXGA01003518">
    <property type="protein sequence ID" value="KAE9082330.1"/>
    <property type="molecule type" value="Genomic_DNA"/>
</dbReference>
<dbReference type="EMBL" id="QXFX01003476">
    <property type="protein sequence ID" value="KAE9068772.1"/>
    <property type="molecule type" value="Genomic_DNA"/>
</dbReference>
<dbReference type="InterPro" id="IPR012337">
    <property type="entry name" value="RNaseH-like_sf"/>
</dbReference>
<dbReference type="PANTHER" id="PTHR37984:SF5">
    <property type="entry name" value="PROTEIN NYNRIN-LIKE"/>
    <property type="match status" value="1"/>
</dbReference>
<dbReference type="EMBL" id="QXGE01003494">
    <property type="protein sequence ID" value="KAE9274783.1"/>
    <property type="molecule type" value="Genomic_DNA"/>
</dbReference>
<evidence type="ECO:0000313" key="5">
    <source>
        <dbReference type="EMBL" id="KAE9069404.1"/>
    </source>
</evidence>
<evidence type="ECO:0000313" key="4">
    <source>
        <dbReference type="EMBL" id="KAE9068772.1"/>
    </source>
</evidence>
<evidence type="ECO:0000313" key="12">
    <source>
        <dbReference type="Proteomes" id="UP000440732"/>
    </source>
</evidence>
<sequence length="314" mass="35164">MVEGEGGLKYVLVLKDGMSGYVELVACLQATADTAYRALIDWFKRFGVVHQWTSDQGAHFRNQIIEQLQRALGAHHHFVTAYTPWANGTVEVVNREVLKAMKALLSERRLFVRDWPALLPVVQAALNGMPANRLGGKTPLTAFTALAGGSQLTSILHPRELVDTLVEWVTQDLQAHLEEVRVALDGLHAEMVDASEKRRRAARERHSLRPGVKLQKFSEGDFVLAATATGRSGNKLALLWRGPKRIVKALNDFTFEVTDIIPPFEVTDIIPPFDVSVRHASRLQLYREAALRSCRNKPYMERVAISWKHCAIAD</sequence>
<accession>A0A6A3QSE0</accession>
<dbReference type="InterPro" id="IPR001584">
    <property type="entry name" value="Integrase_cat-core"/>
</dbReference>
<dbReference type="Gene3D" id="3.30.420.10">
    <property type="entry name" value="Ribonuclease H-like superfamily/Ribonuclease H"/>
    <property type="match status" value="1"/>
</dbReference>
<dbReference type="AlphaFoldDB" id="A0A6A3QSE0"/>
<dbReference type="EMBL" id="QXGF01002588">
    <property type="protein sequence ID" value="KAE8924102.1"/>
    <property type="molecule type" value="Genomic_DNA"/>
</dbReference>